<dbReference type="SUPFAM" id="SSF55797">
    <property type="entry name" value="PR-1-like"/>
    <property type="match status" value="1"/>
</dbReference>
<evidence type="ECO:0000256" key="1">
    <source>
        <dbReference type="SAM" id="MobiDB-lite"/>
    </source>
</evidence>
<feature type="signal peptide" evidence="2">
    <location>
        <begin position="1"/>
        <end position="43"/>
    </location>
</feature>
<feature type="domain" description="SCP" evidence="3">
    <location>
        <begin position="118"/>
        <end position="242"/>
    </location>
</feature>
<feature type="chain" id="PRO_5015123795" description="SCP domain-containing protein" evidence="2">
    <location>
        <begin position="44"/>
        <end position="428"/>
    </location>
</feature>
<evidence type="ECO:0000313" key="4">
    <source>
        <dbReference type="EMBL" id="POH36166.1"/>
    </source>
</evidence>
<evidence type="ECO:0000256" key="2">
    <source>
        <dbReference type="SAM" id="SignalP"/>
    </source>
</evidence>
<reference evidence="4" key="1">
    <citation type="submission" date="2018-01" db="EMBL/GenBank/DDBJ databases">
        <title>Genome sequnecing of Lactobacillus formosensis KACC 18721.</title>
        <authorList>
            <person name="Kim S.-J."/>
            <person name="Heo J."/>
        </authorList>
    </citation>
    <scope>NUCLEOTIDE SEQUENCE</scope>
    <source>
        <strain evidence="4">KACC 18721</strain>
    </source>
</reference>
<dbReference type="EMBL" id="PPWZ01000079">
    <property type="protein sequence ID" value="POH36166.1"/>
    <property type="molecule type" value="Genomic_DNA"/>
</dbReference>
<dbReference type="Gene3D" id="3.40.33.10">
    <property type="entry name" value="CAP"/>
    <property type="match status" value="1"/>
</dbReference>
<keyword evidence="2" id="KW-0732">Signal</keyword>
<feature type="region of interest" description="Disordered" evidence="1">
    <location>
        <begin position="50"/>
        <end position="101"/>
    </location>
</feature>
<accession>A0A2P4R4P5</accession>
<proteinExistence type="predicted"/>
<sequence>MNITIIFTMKGGSIMFSKTKRAAILVAASALLATSLGENIVYADTTSSDVSTTASATGTSNTNVATATNDNSDSSNQVVSANSASTTTKSNDSSTSNTATTQSSFSSIDVAAVKAAMLSELNRLRSQNGLSALTSVNTLNAYAQTRTDSFINTGVDNHVGWNSANMYPYNLDAEENIAQMPYSMLGTTDPTTIAQKITHEFYSEMYDPEPNYGHRKNMLNPYINYVGIGVSVSSTGMVYFSQEMGNDQASHSRYDASDIYAYYLTNENDYANVSKYDIADADKTGADYQERDNYKTADVRGGVTTKNKVTSVYDRYGNKRTDYELSPNSSWVSDVIAIIDGNFYYHVSTDGFVAADDALPWATFLAGSTVKATANAAVYDDSGTFTGQTVPSGSQWIVDRRAVNPQTNLKMYRIGTNAWIQQNQLTQK</sequence>
<dbReference type="AlphaFoldDB" id="A0A2P4R4P5"/>
<dbReference type="InterPro" id="IPR035940">
    <property type="entry name" value="CAP_sf"/>
</dbReference>
<comment type="caution">
    <text evidence="4">The sequence shown here is derived from an EMBL/GenBank/DDBJ whole genome shotgun (WGS) entry which is preliminary data.</text>
</comment>
<protein>
    <recommendedName>
        <fullName evidence="3">SCP domain-containing protein</fullName>
    </recommendedName>
</protein>
<evidence type="ECO:0000259" key="3">
    <source>
        <dbReference type="Pfam" id="PF00188"/>
    </source>
</evidence>
<dbReference type="InterPro" id="IPR014044">
    <property type="entry name" value="CAP_dom"/>
</dbReference>
<gene>
    <name evidence="4" type="ORF">C2R26_09740</name>
</gene>
<organism evidence="4">
    <name type="scientific">Companilactobacillus formosensis</name>
    <dbReference type="NCBI Taxonomy" id="1617889"/>
    <lineage>
        <taxon>Bacteria</taxon>
        <taxon>Bacillati</taxon>
        <taxon>Bacillota</taxon>
        <taxon>Bacilli</taxon>
        <taxon>Lactobacillales</taxon>
        <taxon>Lactobacillaceae</taxon>
        <taxon>Companilactobacillus</taxon>
    </lineage>
</organism>
<dbReference type="Pfam" id="PF00188">
    <property type="entry name" value="CAP"/>
    <property type="match status" value="1"/>
</dbReference>
<name>A0A2P4R4P5_9LACO</name>
<dbReference type="CDD" id="cd05379">
    <property type="entry name" value="CAP_bacterial"/>
    <property type="match status" value="1"/>
</dbReference>